<keyword evidence="5" id="KW-1185">Reference proteome</keyword>
<evidence type="ECO:0000259" key="4">
    <source>
        <dbReference type="PROSITE" id="PS51722"/>
    </source>
</evidence>
<keyword evidence="1" id="KW-0547">Nucleotide-binding</keyword>
<sequence length="180" mass="20246">MRLKNCYCGHWLLARRWNTSGPGQQTQHKLKALRGQYAKTPILDTDMKLIRNIGIIAHIDAGKTTTTERMLFLAGATKRAGDVDSGDTVTDFMEQERERGITIQSAAITFYWKQHRINLIDTPGHVDFTVEVERCLRVLDGAVTVLDASAGVEAQTLTVWRQATKFALPSIAFLNKMDKR</sequence>
<dbReference type="InterPro" id="IPR031157">
    <property type="entry name" value="G_TR_CS"/>
</dbReference>
<dbReference type="GO" id="GO:0003924">
    <property type="term" value="F:GTPase activity"/>
    <property type="evidence" value="ECO:0007669"/>
    <property type="project" value="InterPro"/>
</dbReference>
<dbReference type="PANTHER" id="PTHR43261:SF1">
    <property type="entry name" value="RIBOSOME-RELEASING FACTOR 2, MITOCHONDRIAL"/>
    <property type="match status" value="1"/>
</dbReference>
<organism evidence="5 6">
    <name type="scientific">Plectus sambesii</name>
    <dbReference type="NCBI Taxonomy" id="2011161"/>
    <lineage>
        <taxon>Eukaryota</taxon>
        <taxon>Metazoa</taxon>
        <taxon>Ecdysozoa</taxon>
        <taxon>Nematoda</taxon>
        <taxon>Chromadorea</taxon>
        <taxon>Plectida</taxon>
        <taxon>Plectina</taxon>
        <taxon>Plectoidea</taxon>
        <taxon>Plectidae</taxon>
        <taxon>Plectus</taxon>
    </lineage>
</organism>
<dbReference type="PANTHER" id="PTHR43261">
    <property type="entry name" value="TRANSLATION ELONGATION FACTOR G-RELATED"/>
    <property type="match status" value="1"/>
</dbReference>
<reference evidence="6" key="1">
    <citation type="submission" date="2022-11" db="UniProtKB">
        <authorList>
            <consortium name="WormBaseParasite"/>
        </authorList>
    </citation>
    <scope>IDENTIFICATION</scope>
</reference>
<dbReference type="PROSITE" id="PS00301">
    <property type="entry name" value="G_TR_1"/>
    <property type="match status" value="1"/>
</dbReference>
<dbReference type="Proteomes" id="UP000887566">
    <property type="component" value="Unplaced"/>
</dbReference>
<keyword evidence="3" id="KW-0342">GTP-binding</keyword>
<evidence type="ECO:0000256" key="3">
    <source>
        <dbReference type="ARBA" id="ARBA00023134"/>
    </source>
</evidence>
<evidence type="ECO:0000256" key="1">
    <source>
        <dbReference type="ARBA" id="ARBA00022741"/>
    </source>
</evidence>
<dbReference type="GO" id="GO:0032543">
    <property type="term" value="P:mitochondrial translation"/>
    <property type="evidence" value="ECO:0007669"/>
    <property type="project" value="TreeGrafter"/>
</dbReference>
<accession>A0A914V411</accession>
<dbReference type="AlphaFoldDB" id="A0A914V411"/>
<dbReference type="SUPFAM" id="SSF52540">
    <property type="entry name" value="P-loop containing nucleoside triphosphate hydrolases"/>
    <property type="match status" value="1"/>
</dbReference>
<evidence type="ECO:0000313" key="5">
    <source>
        <dbReference type="Proteomes" id="UP000887566"/>
    </source>
</evidence>
<dbReference type="InterPro" id="IPR027417">
    <property type="entry name" value="P-loop_NTPase"/>
</dbReference>
<dbReference type="InterPro" id="IPR005225">
    <property type="entry name" value="Small_GTP-bd"/>
</dbReference>
<protein>
    <submittedName>
        <fullName evidence="6">Tr-type G domain-containing protein</fullName>
    </submittedName>
</protein>
<dbReference type="InterPro" id="IPR000795">
    <property type="entry name" value="T_Tr_GTP-bd_dom"/>
</dbReference>
<feature type="domain" description="Tr-type G" evidence="4">
    <location>
        <begin position="48"/>
        <end position="180"/>
    </location>
</feature>
<dbReference type="GO" id="GO:0005739">
    <property type="term" value="C:mitochondrion"/>
    <property type="evidence" value="ECO:0007669"/>
    <property type="project" value="TreeGrafter"/>
</dbReference>
<keyword evidence="2" id="KW-0648">Protein biosynthesis</keyword>
<dbReference type="PRINTS" id="PR00315">
    <property type="entry name" value="ELONGATNFCT"/>
</dbReference>
<dbReference type="Gene3D" id="3.40.50.300">
    <property type="entry name" value="P-loop containing nucleotide triphosphate hydrolases"/>
    <property type="match status" value="1"/>
</dbReference>
<evidence type="ECO:0000256" key="2">
    <source>
        <dbReference type="ARBA" id="ARBA00022917"/>
    </source>
</evidence>
<dbReference type="Pfam" id="PF00009">
    <property type="entry name" value="GTP_EFTU"/>
    <property type="match status" value="1"/>
</dbReference>
<dbReference type="NCBIfam" id="TIGR00231">
    <property type="entry name" value="small_GTP"/>
    <property type="match status" value="1"/>
</dbReference>
<name>A0A914V411_9BILA</name>
<dbReference type="PROSITE" id="PS51722">
    <property type="entry name" value="G_TR_2"/>
    <property type="match status" value="1"/>
</dbReference>
<dbReference type="GO" id="GO:0005525">
    <property type="term" value="F:GTP binding"/>
    <property type="evidence" value="ECO:0007669"/>
    <property type="project" value="UniProtKB-KW"/>
</dbReference>
<dbReference type="GO" id="GO:0032790">
    <property type="term" value="P:ribosome disassembly"/>
    <property type="evidence" value="ECO:0007669"/>
    <property type="project" value="TreeGrafter"/>
</dbReference>
<evidence type="ECO:0000313" key="6">
    <source>
        <dbReference type="WBParaSite" id="PSAMB.scaffold14435size1890.g36057.t1"/>
    </source>
</evidence>
<proteinExistence type="predicted"/>
<dbReference type="WBParaSite" id="PSAMB.scaffold14435size1890.g36057.t1">
    <property type="protein sequence ID" value="PSAMB.scaffold14435size1890.g36057.t1"/>
    <property type="gene ID" value="PSAMB.scaffold14435size1890.g36057"/>
</dbReference>